<dbReference type="Pfam" id="PF02458">
    <property type="entry name" value="Transferase"/>
    <property type="match status" value="1"/>
</dbReference>
<dbReference type="InterPro" id="IPR051504">
    <property type="entry name" value="Plant_metabolite_acyltrans"/>
</dbReference>
<accession>R0HJ91</accession>
<evidence type="ECO:0000256" key="2">
    <source>
        <dbReference type="ARBA" id="ARBA00023315"/>
    </source>
</evidence>
<name>R0HJ91_9BRAS</name>
<dbReference type="STRING" id="81985.R0HJ91"/>
<keyword evidence="4" id="KW-1185">Reference proteome</keyword>
<dbReference type="SUPFAM" id="SSF52777">
    <property type="entry name" value="CoA-dependent acyltransferases"/>
    <property type="match status" value="2"/>
</dbReference>
<dbReference type="InterPro" id="IPR023213">
    <property type="entry name" value="CAT-like_dom_sf"/>
</dbReference>
<proteinExistence type="predicted"/>
<protein>
    <recommendedName>
        <fullName evidence="5">BAHD acyltransferase</fullName>
    </recommendedName>
</protein>
<keyword evidence="2" id="KW-0012">Acyltransferase</keyword>
<dbReference type="Gene3D" id="3.30.559.10">
    <property type="entry name" value="Chloramphenicol acetyltransferase-like domain"/>
    <property type="match status" value="2"/>
</dbReference>
<gene>
    <name evidence="3" type="ORF">CARUB_v10018590mg</name>
</gene>
<reference evidence="4" key="1">
    <citation type="journal article" date="2013" name="Nat. Genet.">
        <title>The Capsella rubella genome and the genomic consequences of rapid mating system evolution.</title>
        <authorList>
            <person name="Slotte T."/>
            <person name="Hazzouri K.M."/>
            <person name="Agren J.A."/>
            <person name="Koenig D."/>
            <person name="Maumus F."/>
            <person name="Guo Y.L."/>
            <person name="Steige K."/>
            <person name="Platts A.E."/>
            <person name="Escobar J.S."/>
            <person name="Newman L.K."/>
            <person name="Wang W."/>
            <person name="Mandakova T."/>
            <person name="Vello E."/>
            <person name="Smith L.M."/>
            <person name="Henz S.R."/>
            <person name="Steffen J."/>
            <person name="Takuno S."/>
            <person name="Brandvain Y."/>
            <person name="Coop G."/>
            <person name="Andolfatto P."/>
            <person name="Hu T.T."/>
            <person name="Blanchette M."/>
            <person name="Clark R.M."/>
            <person name="Quesneville H."/>
            <person name="Nordborg M."/>
            <person name="Gaut B.S."/>
            <person name="Lysak M.A."/>
            <person name="Jenkins J."/>
            <person name="Grimwood J."/>
            <person name="Chapman J."/>
            <person name="Prochnik S."/>
            <person name="Shu S."/>
            <person name="Rokhsar D."/>
            <person name="Schmutz J."/>
            <person name="Weigel D."/>
            <person name="Wright S.I."/>
        </authorList>
    </citation>
    <scope>NUCLEOTIDE SEQUENCE [LARGE SCALE GENOMIC DNA]</scope>
    <source>
        <strain evidence="4">cv. Monte Gargano</strain>
    </source>
</reference>
<evidence type="ECO:0000256" key="1">
    <source>
        <dbReference type="ARBA" id="ARBA00022679"/>
    </source>
</evidence>
<dbReference type="Proteomes" id="UP000029121">
    <property type="component" value="Unassembled WGS sequence"/>
</dbReference>
<organism evidence="3 4">
    <name type="scientific">Capsella rubella</name>
    <dbReference type="NCBI Taxonomy" id="81985"/>
    <lineage>
        <taxon>Eukaryota</taxon>
        <taxon>Viridiplantae</taxon>
        <taxon>Streptophyta</taxon>
        <taxon>Embryophyta</taxon>
        <taxon>Tracheophyta</taxon>
        <taxon>Spermatophyta</taxon>
        <taxon>Magnoliopsida</taxon>
        <taxon>eudicotyledons</taxon>
        <taxon>Gunneridae</taxon>
        <taxon>Pentapetalae</taxon>
        <taxon>rosids</taxon>
        <taxon>malvids</taxon>
        <taxon>Brassicales</taxon>
        <taxon>Brassicaceae</taxon>
        <taxon>Camelineae</taxon>
        <taxon>Capsella</taxon>
    </lineage>
</organism>
<dbReference type="AlphaFoldDB" id="R0HJ91"/>
<evidence type="ECO:0008006" key="5">
    <source>
        <dbReference type="Google" id="ProtNLM"/>
    </source>
</evidence>
<keyword evidence="1" id="KW-0808">Transferase</keyword>
<sequence>MALKVTKISRVNPTRNSSHDSNNSLVYPLTFFDLRWLKFHPTERVIFYKLNTNSSPESFHSMILPKLEHSLSIVLGHYLPLAGRLTWDPKDPKPYIVVSTQDSVSLTVVESDADFSRISGKGLRPETEIRALVPESSVFCESPSLLSLQVTFFPNQGFCIGVSAHHSIMDGKTMVRFIKSWAHICKHGSMDLPNDLTPFLDRSVINVPSSLDAKILELLSYFSKEKDNFKSLKLVPIEEISPDYVRVTLELNRENIEKLRERAKRESARSHLELHLSTFVIANAYMWTCLVKTRGGDVNRPVRFMYVADFRNRFDPPVPDTYFGNCVFPIGCFGYKADVFLGEDGYVTAVEILSDSIRSIGSQEMETICDLYIDGTKSVKPGTQTSSIAGSNRFGLYGSDFGWGKPCNSEIVSINRNEAISMSERTVTYSSIEIQKYHSNIAKHIYEIVLKRVCAKFGYKTCFGIINENYPIFKARYVVNDYSQPYMLSL</sequence>
<dbReference type="GO" id="GO:0016747">
    <property type="term" value="F:acyltransferase activity, transferring groups other than amino-acyl groups"/>
    <property type="evidence" value="ECO:0007669"/>
    <property type="project" value="UniProtKB-ARBA"/>
</dbReference>
<dbReference type="eggNOG" id="ENOG502QPXT">
    <property type="taxonomic scope" value="Eukaryota"/>
</dbReference>
<evidence type="ECO:0000313" key="4">
    <source>
        <dbReference type="Proteomes" id="UP000029121"/>
    </source>
</evidence>
<dbReference type="EMBL" id="KB870809">
    <property type="protein sequence ID" value="EOA25275.1"/>
    <property type="molecule type" value="Genomic_DNA"/>
</dbReference>
<dbReference type="PANTHER" id="PTHR31625">
    <property type="match status" value="1"/>
</dbReference>
<evidence type="ECO:0000313" key="3">
    <source>
        <dbReference type="EMBL" id="EOA25275.1"/>
    </source>
</evidence>